<dbReference type="InterPro" id="IPR007247">
    <property type="entry name" value="Ureidogly_lyase"/>
</dbReference>
<dbReference type="EMBL" id="JAFMPY010000030">
    <property type="protein sequence ID" value="MBO0906018.1"/>
    <property type="molecule type" value="Genomic_DNA"/>
</dbReference>
<evidence type="ECO:0000256" key="4">
    <source>
        <dbReference type="ARBA" id="ARBA00047684"/>
    </source>
</evidence>
<comment type="cofactor">
    <cofactor evidence="5">
        <name>Ni(2+)</name>
        <dbReference type="ChEBI" id="CHEBI:49786"/>
    </cofactor>
</comment>
<sequence length="161" mass="17185">MQIIRPAPLTRAAFAPFGDVIDTDGADAFPINAGMTTRFHDLATVDVAAGAGRPAIAIFRSTPVSLPFDIALMERHPLASQAFFPLAPRPWLVVVADDEAGRPGTPLAFLATGAQGVNYGRNVWHHPLLALESVTDFLIVDRGGADNLEEFSLEAPVRIEG</sequence>
<dbReference type="PIRSF" id="PIRSF017306">
    <property type="entry name" value="Ureidogly_hydro"/>
    <property type="match status" value="1"/>
</dbReference>
<reference evidence="6 7" key="1">
    <citation type="submission" date="2021-03" db="EMBL/GenBank/DDBJ databases">
        <title>Whole genome sequence of Jiella sp. MQZ13P-4.</title>
        <authorList>
            <person name="Tuo L."/>
        </authorList>
    </citation>
    <scope>NUCLEOTIDE SEQUENCE [LARGE SCALE GENOMIC DNA]</scope>
    <source>
        <strain evidence="6 7">MQZ13P-4</strain>
    </source>
</reference>
<dbReference type="InterPro" id="IPR011051">
    <property type="entry name" value="RmlC_Cupin_sf"/>
</dbReference>
<dbReference type="SUPFAM" id="SSF51182">
    <property type="entry name" value="RmlC-like cupins"/>
    <property type="match status" value="1"/>
</dbReference>
<dbReference type="InterPro" id="IPR023525">
    <property type="entry name" value="Ureidogly_lyase_bac"/>
</dbReference>
<evidence type="ECO:0000256" key="2">
    <source>
        <dbReference type="ARBA" id="ARBA00022631"/>
    </source>
</evidence>
<dbReference type="PANTHER" id="PTHR21221">
    <property type="entry name" value="UREIDOGLYCOLATE HYDROLASE"/>
    <property type="match status" value="1"/>
</dbReference>
<evidence type="ECO:0000313" key="6">
    <source>
        <dbReference type="EMBL" id="MBO0906018.1"/>
    </source>
</evidence>
<comment type="subunit">
    <text evidence="1 5">Homodimer.</text>
</comment>
<dbReference type="EC" id="4.3.2.3" evidence="5"/>
<comment type="similarity">
    <text evidence="5">Belongs to the ureidoglycolate lyase family.</text>
</comment>
<keyword evidence="3 5" id="KW-0456">Lyase</keyword>
<dbReference type="Proteomes" id="UP000664288">
    <property type="component" value="Unassembled WGS sequence"/>
</dbReference>
<comment type="pathway">
    <text evidence="5">Nitrogen metabolism; (S)-allantoin degradation.</text>
</comment>
<dbReference type="Gene3D" id="2.60.120.480">
    <property type="entry name" value="Ureidoglycolate hydrolase"/>
    <property type="match status" value="1"/>
</dbReference>
<dbReference type="Pfam" id="PF04115">
    <property type="entry name" value="Ureidogly_lyase"/>
    <property type="match status" value="1"/>
</dbReference>
<evidence type="ECO:0000256" key="3">
    <source>
        <dbReference type="ARBA" id="ARBA00023239"/>
    </source>
</evidence>
<evidence type="ECO:0000313" key="7">
    <source>
        <dbReference type="Proteomes" id="UP000664288"/>
    </source>
</evidence>
<evidence type="ECO:0000256" key="5">
    <source>
        <dbReference type="HAMAP-Rule" id="MF_00616"/>
    </source>
</evidence>
<dbReference type="GO" id="GO:0016829">
    <property type="term" value="F:lyase activity"/>
    <property type="evidence" value="ECO:0007669"/>
    <property type="project" value="UniProtKB-KW"/>
</dbReference>
<dbReference type="HAMAP" id="MF_00616">
    <property type="entry name" value="Ureidogly_lyase"/>
    <property type="match status" value="1"/>
</dbReference>
<accession>A0ABS3J8L8</accession>
<dbReference type="NCBIfam" id="NF009932">
    <property type="entry name" value="PRK13395.1"/>
    <property type="match status" value="1"/>
</dbReference>
<proteinExistence type="inferred from homology"/>
<dbReference type="PANTHER" id="PTHR21221:SF1">
    <property type="entry name" value="UREIDOGLYCOLATE LYASE"/>
    <property type="match status" value="1"/>
</dbReference>
<dbReference type="RefSeq" id="WP_207352652.1">
    <property type="nucleotide sequence ID" value="NZ_JAFMPY010000030.1"/>
</dbReference>
<organism evidence="6 7">
    <name type="scientific">Jiella sonneratiae</name>
    <dbReference type="NCBI Taxonomy" id="2816856"/>
    <lineage>
        <taxon>Bacteria</taxon>
        <taxon>Pseudomonadati</taxon>
        <taxon>Pseudomonadota</taxon>
        <taxon>Alphaproteobacteria</taxon>
        <taxon>Hyphomicrobiales</taxon>
        <taxon>Aurantimonadaceae</taxon>
        <taxon>Jiella</taxon>
    </lineage>
</organism>
<evidence type="ECO:0000256" key="1">
    <source>
        <dbReference type="ARBA" id="ARBA00011738"/>
    </source>
</evidence>
<comment type="caution">
    <text evidence="6">The sequence shown here is derived from an EMBL/GenBank/DDBJ whole genome shotgun (WGS) entry which is preliminary data.</text>
</comment>
<dbReference type="InterPro" id="IPR024060">
    <property type="entry name" value="Ureidoglycolate_lyase_dom_sf"/>
</dbReference>
<dbReference type="CDD" id="cd20298">
    <property type="entry name" value="cupin_UAH"/>
    <property type="match status" value="1"/>
</dbReference>
<gene>
    <name evidence="5" type="primary">allA</name>
    <name evidence="6" type="ORF">J1C47_20410</name>
</gene>
<protein>
    <recommendedName>
        <fullName evidence="5">Ureidoglycolate lyase</fullName>
        <ecNumber evidence="5">4.3.2.3</ecNumber>
    </recommendedName>
    <alternativeName>
        <fullName evidence="5">Ureidoglycolatase</fullName>
    </alternativeName>
</protein>
<dbReference type="InterPro" id="IPR047233">
    <property type="entry name" value="UAH_cupin"/>
</dbReference>
<name>A0ABS3J8L8_9HYPH</name>
<keyword evidence="2 5" id="KW-0659">Purine metabolism</keyword>
<comment type="function">
    <text evidence="5">Catalyzes the catabolism of the allantoin degradation intermediate (S)-ureidoglycolate, generating urea and glyoxylate. Involved in the utilization of allantoin as nitrogen source.</text>
</comment>
<keyword evidence="7" id="KW-1185">Reference proteome</keyword>
<comment type="catalytic activity">
    <reaction evidence="4 5">
        <text>(S)-ureidoglycolate = urea + glyoxylate</text>
        <dbReference type="Rhea" id="RHEA:11304"/>
        <dbReference type="ChEBI" id="CHEBI:16199"/>
        <dbReference type="ChEBI" id="CHEBI:36655"/>
        <dbReference type="ChEBI" id="CHEBI:57296"/>
        <dbReference type="EC" id="4.3.2.3"/>
    </reaction>
</comment>